<protein>
    <submittedName>
        <fullName evidence="1">Uncharacterized protein</fullName>
    </submittedName>
</protein>
<keyword evidence="2" id="KW-1185">Reference proteome</keyword>
<dbReference type="RefSeq" id="WP_108729000.1">
    <property type="nucleotide sequence ID" value="NZ_CP025785.1"/>
</dbReference>
<evidence type="ECO:0000313" key="1">
    <source>
        <dbReference type="EMBL" id="AWG42601.1"/>
    </source>
</evidence>
<dbReference type="AlphaFoldDB" id="A0A2S1LWD7"/>
<sequence length="570" mass="68665">MKIVTKHQEFYDSLLILKRYINKNIEEKMLRYNISSKLYKLSEEEIKTLIKISKDYELQKNQIKITLEEYYYEATQHEKIKNWILEIIREKNLLQVKKETNFISKRLGITYKIKSTNFLKLIDIQNNLKYTRDKKELYKQLILNFSSNLKIENLDPTIDILLAVRNRNKEEIKNILKHTQSFQRLFKSSLTKKESRIIKIKKLLILIYWPVGCLSRSLFNKILTKNYRYIIDEVLTLKYDEILRYICTIKNLSLNEIFYKGSNKNINFNYFFNDFTKYTPKYFQNTLKAYLSSFMKIATKEYLQWFFKDKVPNEWENFIFAIEYIAKHMLLNLNDKIEDIIISKFKAEEFFASFEKTNFNPYESSNIFQNRYIRGVFLQNVLNYIKDNTEKIDTYGWIAFYIYADADAKAEFSEDIKEFFKSKNFEIQNQILVYFLSFYPKIDKRHFEFISEVILYLDESKITIPKEIIKMQKTSSNDLNYCCSYIFIKSLILRARVLKILHNNIKPDLMLKLEEFIDVSLLPAICYIAYYSNPDRLKEDKAISPKQKEDILKFITFLTKDQNKFISQTL</sequence>
<organism evidence="1 2">
    <name type="scientific">Candidatus Borreliella tachyglossi</name>
    <dbReference type="NCBI Taxonomy" id="1964448"/>
    <lineage>
        <taxon>Bacteria</taxon>
        <taxon>Pseudomonadati</taxon>
        <taxon>Spirochaetota</taxon>
        <taxon>Spirochaetia</taxon>
        <taxon>Spirochaetales</taxon>
        <taxon>Borreliaceae</taxon>
        <taxon>Borreliella</taxon>
    </lineage>
</organism>
<reference evidence="1 2" key="1">
    <citation type="submission" date="2018-01" db="EMBL/GenBank/DDBJ databases">
        <title>Genome sequence of Borrelia tachyglossi.</title>
        <authorList>
            <person name="Gofton A.W."/>
        </authorList>
    </citation>
    <scope>NUCLEOTIDE SEQUENCE [LARGE SCALE GENOMIC DNA]</scope>
    <source>
        <strain evidence="1 2">Bc-F10-1268</strain>
    </source>
</reference>
<dbReference type="NCBIfam" id="NF041829">
    <property type="entry name" value="Borr_BB0208"/>
    <property type="match status" value="1"/>
</dbReference>
<dbReference type="OrthoDB" id="350986at2"/>
<evidence type="ECO:0000313" key="2">
    <source>
        <dbReference type="Proteomes" id="UP000244655"/>
    </source>
</evidence>
<gene>
    <name evidence="1" type="ORF">CR532_01070</name>
</gene>
<dbReference type="EMBL" id="CP025785">
    <property type="protein sequence ID" value="AWG42601.1"/>
    <property type="molecule type" value="Genomic_DNA"/>
</dbReference>
<proteinExistence type="predicted"/>
<dbReference type="InterPro" id="IPR049714">
    <property type="entry name" value="BB0208-like"/>
</dbReference>
<dbReference type="Proteomes" id="UP000244655">
    <property type="component" value="Chromosome"/>
</dbReference>
<name>A0A2S1LWD7_9SPIR</name>
<accession>A0A2S1LWD7</accession>